<dbReference type="RefSeq" id="WP_066671844.1">
    <property type="nucleotide sequence ID" value="NZ_LYVF01000199.1"/>
</dbReference>
<gene>
    <name evidence="2" type="ORF">A6M21_16180</name>
</gene>
<reference evidence="2 3" key="1">
    <citation type="submission" date="2016-04" db="EMBL/GenBank/DDBJ databases">
        <authorList>
            <person name="Evans L.H."/>
            <person name="Alamgir A."/>
            <person name="Owens N."/>
            <person name="Weber N.D."/>
            <person name="Virtaneva K."/>
            <person name="Barbian K."/>
            <person name="Babar A."/>
            <person name="Rosenke K."/>
        </authorList>
    </citation>
    <scope>NUCLEOTIDE SEQUENCE [LARGE SCALE GENOMIC DNA]</scope>
    <source>
        <strain evidence="2 3">LMa1</strain>
    </source>
</reference>
<accession>A0A1B7LAH1</accession>
<dbReference type="InterPro" id="IPR024617">
    <property type="entry name" value="DUF3870"/>
</dbReference>
<sequence>MQIDFPSNSVMVSGFAQLPKGTTLYEKYKVVGVVFVVDLNTSQIVDATFTFVADLTNKFLVSLVKGYYLNQGIDPLLAEVRKRCQLPSLGAVIQAIRSCYDRYVESFGN</sequence>
<feature type="domain" description="DUF3870" evidence="1">
    <location>
        <begin position="11"/>
        <end position="103"/>
    </location>
</feature>
<name>A0A1B7LAH1_9FIRM</name>
<dbReference type="AlphaFoldDB" id="A0A1B7LAH1"/>
<evidence type="ECO:0000313" key="3">
    <source>
        <dbReference type="Proteomes" id="UP000078532"/>
    </source>
</evidence>
<dbReference type="OrthoDB" id="1682751at2"/>
<dbReference type="Proteomes" id="UP000078532">
    <property type="component" value="Unassembled WGS sequence"/>
</dbReference>
<dbReference type="STRING" id="1838280.A6M21_16180"/>
<proteinExistence type="predicted"/>
<dbReference type="Pfam" id="PF12986">
    <property type="entry name" value="DUF3870"/>
    <property type="match status" value="1"/>
</dbReference>
<evidence type="ECO:0000259" key="1">
    <source>
        <dbReference type="Pfam" id="PF12986"/>
    </source>
</evidence>
<keyword evidence="3" id="KW-1185">Reference proteome</keyword>
<organism evidence="2 3">
    <name type="scientific">Desulfotomaculum copahuensis</name>
    <dbReference type="NCBI Taxonomy" id="1838280"/>
    <lineage>
        <taxon>Bacteria</taxon>
        <taxon>Bacillati</taxon>
        <taxon>Bacillota</taxon>
        <taxon>Clostridia</taxon>
        <taxon>Eubacteriales</taxon>
        <taxon>Desulfotomaculaceae</taxon>
        <taxon>Desulfotomaculum</taxon>
    </lineage>
</organism>
<protein>
    <recommendedName>
        <fullName evidence="1">DUF3870 domain-containing protein</fullName>
    </recommendedName>
</protein>
<comment type="caution">
    <text evidence="2">The sequence shown here is derived from an EMBL/GenBank/DDBJ whole genome shotgun (WGS) entry which is preliminary data.</text>
</comment>
<dbReference type="EMBL" id="LYVF01000199">
    <property type="protein sequence ID" value="OAT79328.1"/>
    <property type="molecule type" value="Genomic_DNA"/>
</dbReference>
<evidence type="ECO:0000313" key="2">
    <source>
        <dbReference type="EMBL" id="OAT79328.1"/>
    </source>
</evidence>